<feature type="chain" id="PRO_5041328896" evidence="1">
    <location>
        <begin position="20"/>
        <end position="282"/>
    </location>
</feature>
<feature type="non-terminal residue" evidence="3">
    <location>
        <position position="282"/>
    </location>
</feature>
<dbReference type="GO" id="GO:0009313">
    <property type="term" value="P:oligosaccharide catabolic process"/>
    <property type="evidence" value="ECO:0007669"/>
    <property type="project" value="TreeGrafter"/>
</dbReference>
<feature type="signal peptide" evidence="1">
    <location>
        <begin position="1"/>
        <end position="19"/>
    </location>
</feature>
<dbReference type="AlphaFoldDB" id="A0AA42C7G7"/>
<dbReference type="PANTHER" id="PTHR46017:SF1">
    <property type="entry name" value="ALPHA-MANNOSIDASE 2C1"/>
    <property type="match status" value="1"/>
</dbReference>
<evidence type="ECO:0000259" key="2">
    <source>
        <dbReference type="Pfam" id="PF01074"/>
    </source>
</evidence>
<feature type="domain" description="Glycoside hydrolase family 38 N-terminal" evidence="2">
    <location>
        <begin position="37"/>
        <end position="264"/>
    </location>
</feature>
<protein>
    <submittedName>
        <fullName evidence="3">Alpha-mannosidase</fullName>
    </submittedName>
</protein>
<gene>
    <name evidence="3" type="ORF">N2K84_19700</name>
</gene>
<dbReference type="GO" id="GO:0004559">
    <property type="term" value="F:alpha-mannosidase activity"/>
    <property type="evidence" value="ECO:0007669"/>
    <property type="project" value="InterPro"/>
</dbReference>
<dbReference type="InterPro" id="IPR027291">
    <property type="entry name" value="Glyco_hydro_38_N_sf"/>
</dbReference>
<dbReference type="Pfam" id="PF01074">
    <property type="entry name" value="Glyco_hydro_38N"/>
    <property type="match status" value="1"/>
</dbReference>
<dbReference type="PANTHER" id="PTHR46017">
    <property type="entry name" value="ALPHA-MANNOSIDASE 2C1"/>
    <property type="match status" value="1"/>
</dbReference>
<proteinExistence type="predicted"/>
<dbReference type="GO" id="GO:0006013">
    <property type="term" value="P:mannose metabolic process"/>
    <property type="evidence" value="ECO:0007669"/>
    <property type="project" value="InterPro"/>
</dbReference>
<accession>A0AA42C7G7</accession>
<organism evidence="3 4">
    <name type="scientific">Gaoshiqia sediminis</name>
    <dbReference type="NCBI Taxonomy" id="2986998"/>
    <lineage>
        <taxon>Bacteria</taxon>
        <taxon>Pseudomonadati</taxon>
        <taxon>Bacteroidota</taxon>
        <taxon>Bacteroidia</taxon>
        <taxon>Marinilabiliales</taxon>
        <taxon>Prolixibacteraceae</taxon>
        <taxon>Gaoshiqia</taxon>
    </lineage>
</organism>
<evidence type="ECO:0000256" key="1">
    <source>
        <dbReference type="SAM" id="SignalP"/>
    </source>
</evidence>
<name>A0AA42C7G7_9BACT</name>
<dbReference type="Gene3D" id="3.20.110.10">
    <property type="entry name" value="Glycoside hydrolase 38, N terminal domain"/>
    <property type="match status" value="1"/>
</dbReference>
<reference evidence="3" key="1">
    <citation type="submission" date="2022-10" db="EMBL/GenBank/DDBJ databases">
        <title>Gaoshiqiia sediminis gen. nov., sp. nov., isolated from coastal sediment.</title>
        <authorList>
            <person name="Yu W.X."/>
            <person name="Mu D.S."/>
            <person name="Du J.Z."/>
            <person name="Liang Y.Q."/>
        </authorList>
    </citation>
    <scope>NUCLEOTIDE SEQUENCE</scope>
    <source>
        <strain evidence="3">A06</strain>
    </source>
</reference>
<comment type="caution">
    <text evidence="3">The sequence shown here is derived from an EMBL/GenBank/DDBJ whole genome shotgun (WGS) entry which is preliminary data.</text>
</comment>
<keyword evidence="1" id="KW-0732">Signal</keyword>
<evidence type="ECO:0000313" key="4">
    <source>
        <dbReference type="Proteomes" id="UP001163821"/>
    </source>
</evidence>
<evidence type="ECO:0000313" key="3">
    <source>
        <dbReference type="EMBL" id="MCW0484968.1"/>
    </source>
</evidence>
<dbReference type="InterPro" id="IPR000602">
    <property type="entry name" value="Glyco_hydro_38_N"/>
</dbReference>
<keyword evidence="4" id="KW-1185">Reference proteome</keyword>
<dbReference type="EMBL" id="JAPAAF010000069">
    <property type="protein sequence ID" value="MCW0484968.1"/>
    <property type="molecule type" value="Genomic_DNA"/>
</dbReference>
<dbReference type="SUPFAM" id="SSF88713">
    <property type="entry name" value="Glycoside hydrolase/deacetylase"/>
    <property type="match status" value="1"/>
</dbReference>
<dbReference type="Proteomes" id="UP001163821">
    <property type="component" value="Unassembled WGS sequence"/>
</dbReference>
<dbReference type="InterPro" id="IPR011330">
    <property type="entry name" value="Glyco_hydro/deAcase_b/a-brl"/>
</dbReference>
<sequence>MKIKSILMLAFLLPVYLMAQPLKKQKEFDLTRDRVLYTVGYSHLDTEWRWDYTASIDEYIKNTMEENFLLFEKYPDYVFNFTGSRRYKMMKEYYPAEYRKVKEYVKQGRWHVSGSSVDEGEVNISSSESLIRQVLYGNNFFREEFGEQSFDYMLPDCFGFLANVPSVWHHCGLLGFSTQKLTWRAAVEIPFNVGVWNGPDGKGIIAALNATRYNGEVENRLDQSDTFSERLTANFERSGFAFDYRYYGVGDKGGAPRETDVRHAVESLDNPDSKFQVVLSSS</sequence>